<dbReference type="AlphaFoldDB" id="A0A0G1U9H2"/>
<evidence type="ECO:0000313" key="3">
    <source>
        <dbReference type="EMBL" id="KKU90719.1"/>
    </source>
</evidence>
<accession>A0A0G1U9H2</accession>
<reference evidence="3 4" key="1">
    <citation type="journal article" date="2015" name="Nature">
        <title>rRNA introns, odd ribosomes, and small enigmatic genomes across a large radiation of phyla.</title>
        <authorList>
            <person name="Brown C.T."/>
            <person name="Hug L.A."/>
            <person name="Thomas B.C."/>
            <person name="Sharon I."/>
            <person name="Castelle C.J."/>
            <person name="Singh A."/>
            <person name="Wilkins M.J."/>
            <person name="Williams K.H."/>
            <person name="Banfield J.F."/>
        </authorList>
    </citation>
    <scope>NUCLEOTIDE SEQUENCE [LARGE SCALE GENOMIC DNA]</scope>
</reference>
<dbReference type="Gene3D" id="3.10.310.30">
    <property type="match status" value="1"/>
</dbReference>
<name>A0A0G1U9H2_9BACT</name>
<evidence type="ECO:0000259" key="2">
    <source>
        <dbReference type="Pfam" id="PF02272"/>
    </source>
</evidence>
<dbReference type="Pfam" id="PF02272">
    <property type="entry name" value="DHHA1"/>
    <property type="match status" value="1"/>
</dbReference>
<protein>
    <submittedName>
        <fullName evidence="3">DHHA1 domain protein</fullName>
    </submittedName>
</protein>
<dbReference type="EMBL" id="LCPF01000008">
    <property type="protein sequence ID" value="KKU90719.1"/>
    <property type="molecule type" value="Genomic_DNA"/>
</dbReference>
<dbReference type="InterPro" id="IPR003156">
    <property type="entry name" value="DHHA1_dom"/>
</dbReference>
<dbReference type="PANTHER" id="PTHR47618:SF1">
    <property type="entry name" value="BIFUNCTIONAL OLIGORIBONUCLEASE AND PAP PHOSPHATASE NRNA"/>
    <property type="match status" value="1"/>
</dbReference>
<dbReference type="SUPFAM" id="SSF64182">
    <property type="entry name" value="DHH phosphoesterases"/>
    <property type="match status" value="1"/>
</dbReference>
<dbReference type="InterPro" id="IPR038763">
    <property type="entry name" value="DHH_sf"/>
</dbReference>
<dbReference type="PANTHER" id="PTHR47618">
    <property type="entry name" value="BIFUNCTIONAL OLIGORIBONUCLEASE AND PAP PHOSPHATASE NRNA"/>
    <property type="match status" value="1"/>
</dbReference>
<feature type="domain" description="DHHA1" evidence="2">
    <location>
        <begin position="270"/>
        <end position="317"/>
    </location>
</feature>
<gene>
    <name evidence="3" type="ORF">UY23_C0008G0004</name>
</gene>
<sequence length="334" mass="37499">MNYKESKKIWELIEGSKKILLTLHASPDPDSAGSALSLYYFLKKLRKDVEVICFDNVHENLIFIKPNPVKSVEDISKFDFSKYDLYIATDTQQPGLLSPLRLDLNFPKNLKIVVIDHHPTNLKFGTLNLVDSDRIATAEIIYDLFKSWEVEISKNIATYILSGIIGDSGGFRFPGTSAKTFEIVTELIKLGADKDAIMFRQYNNNDFGVLKYWGLILRKMKIDRKHKFTYYAISYEEYKKYADYAASSTSGTDVFMNSVVGTNFGIGMTEKKKGWLSVSLRSRTGTDVSKIARSLGVGGGGHVFAAGAKFKTPFNEGVEKVLLRAREMSNAKSS</sequence>
<dbReference type="InterPro" id="IPR001667">
    <property type="entry name" value="DDH_dom"/>
</dbReference>
<feature type="domain" description="DDH" evidence="1">
    <location>
        <begin position="18"/>
        <end position="164"/>
    </location>
</feature>
<evidence type="ECO:0000259" key="1">
    <source>
        <dbReference type="Pfam" id="PF01368"/>
    </source>
</evidence>
<evidence type="ECO:0000313" key="4">
    <source>
        <dbReference type="Proteomes" id="UP000034956"/>
    </source>
</evidence>
<dbReference type="Proteomes" id="UP000034956">
    <property type="component" value="Unassembled WGS sequence"/>
</dbReference>
<proteinExistence type="predicted"/>
<organism evidence="3 4">
    <name type="scientific">Candidatus Jorgensenbacteria bacterium GW2011_GWA1_48_11</name>
    <dbReference type="NCBI Taxonomy" id="1618660"/>
    <lineage>
        <taxon>Bacteria</taxon>
        <taxon>Candidatus Joergenseniibacteriota</taxon>
    </lineage>
</organism>
<dbReference type="Gene3D" id="3.90.1640.10">
    <property type="entry name" value="inorganic pyrophosphatase (n-terminal core)"/>
    <property type="match status" value="1"/>
</dbReference>
<comment type="caution">
    <text evidence="3">The sequence shown here is derived from an EMBL/GenBank/DDBJ whole genome shotgun (WGS) entry which is preliminary data.</text>
</comment>
<dbReference type="Pfam" id="PF01368">
    <property type="entry name" value="DHH"/>
    <property type="match status" value="1"/>
</dbReference>
<dbReference type="GO" id="GO:0003676">
    <property type="term" value="F:nucleic acid binding"/>
    <property type="evidence" value="ECO:0007669"/>
    <property type="project" value="InterPro"/>
</dbReference>
<dbReference type="InterPro" id="IPR051319">
    <property type="entry name" value="Oligoribo/pAp-PDE_c-di-AMP_PDE"/>
</dbReference>